<dbReference type="EMBL" id="JBBPBM010000021">
    <property type="protein sequence ID" value="KAK8549129.1"/>
    <property type="molecule type" value="Genomic_DNA"/>
</dbReference>
<name>A0ABR2DZC0_9ROSI</name>
<evidence type="ECO:0000313" key="2">
    <source>
        <dbReference type="Proteomes" id="UP001472677"/>
    </source>
</evidence>
<comment type="caution">
    <text evidence="1">The sequence shown here is derived from an EMBL/GenBank/DDBJ whole genome shotgun (WGS) entry which is preliminary data.</text>
</comment>
<organism evidence="1 2">
    <name type="scientific">Hibiscus sabdariffa</name>
    <name type="common">roselle</name>
    <dbReference type="NCBI Taxonomy" id="183260"/>
    <lineage>
        <taxon>Eukaryota</taxon>
        <taxon>Viridiplantae</taxon>
        <taxon>Streptophyta</taxon>
        <taxon>Embryophyta</taxon>
        <taxon>Tracheophyta</taxon>
        <taxon>Spermatophyta</taxon>
        <taxon>Magnoliopsida</taxon>
        <taxon>eudicotyledons</taxon>
        <taxon>Gunneridae</taxon>
        <taxon>Pentapetalae</taxon>
        <taxon>rosids</taxon>
        <taxon>malvids</taxon>
        <taxon>Malvales</taxon>
        <taxon>Malvaceae</taxon>
        <taxon>Malvoideae</taxon>
        <taxon>Hibiscus</taxon>
    </lineage>
</organism>
<sequence length="83" mass="9482">MHRGVLVMTYMSVSSIDVHGLILLSCRLDVTTRAARKFSCGFLASIMVSQTPRVIQERNNFECNHVILRFDLSAEEFFCHKFG</sequence>
<reference evidence="1 2" key="1">
    <citation type="journal article" date="2024" name="G3 (Bethesda)">
        <title>Genome assembly of Hibiscus sabdariffa L. provides insights into metabolisms of medicinal natural products.</title>
        <authorList>
            <person name="Kim T."/>
        </authorList>
    </citation>
    <scope>NUCLEOTIDE SEQUENCE [LARGE SCALE GENOMIC DNA]</scope>
    <source>
        <strain evidence="1">TK-2024</strain>
        <tissue evidence="1">Old leaves</tissue>
    </source>
</reference>
<evidence type="ECO:0008006" key="3">
    <source>
        <dbReference type="Google" id="ProtNLM"/>
    </source>
</evidence>
<dbReference type="Proteomes" id="UP001472677">
    <property type="component" value="Unassembled WGS sequence"/>
</dbReference>
<accession>A0ABR2DZC0</accession>
<evidence type="ECO:0000313" key="1">
    <source>
        <dbReference type="EMBL" id="KAK8549129.1"/>
    </source>
</evidence>
<proteinExistence type="predicted"/>
<gene>
    <name evidence="1" type="ORF">V6N12_062027</name>
</gene>
<protein>
    <recommendedName>
        <fullName evidence="3">Secreted protein</fullName>
    </recommendedName>
</protein>
<keyword evidence="2" id="KW-1185">Reference proteome</keyword>